<proteinExistence type="predicted"/>
<dbReference type="KEGG" id="sacd:HS1genome_1539"/>
<reference evidence="3" key="1">
    <citation type="submission" date="2018-04" db="EMBL/GenBank/DDBJ databases">
        <title>Complete genome sequence of Sulfodiicoccus acidiphilus strain HS-1.</title>
        <authorList>
            <person name="Sakai H.D."/>
            <person name="Kurosawa N."/>
        </authorList>
    </citation>
    <scope>NUCLEOTIDE SEQUENCE [LARGE SCALE GENOMIC DNA]</scope>
    <source>
        <strain evidence="3">HS-1</strain>
    </source>
</reference>
<evidence type="ECO:0000256" key="1">
    <source>
        <dbReference type="SAM" id="Phobius"/>
    </source>
</evidence>
<dbReference type="AlphaFoldDB" id="A0A348B4P8"/>
<sequence length="342" mass="36825">MSGVEQSTKWELGFVALVVILFGVVIVATVPTDYRVGGVPSSTTLAEQDPGKVIETHVEQLQYVFNITERGDVNGNYYNLIVAHQGDVLNLTMTAPLRDSATGNFYFPDYADQVVDDQIVPAMVSYDALSVPRIPGAYAFLDGEYDGPWYTYQVGLVLVLPQSGLYSPQELSAYVAQTDQAKASGLSGDNYNPPVVFYNSTSPNVVLATDPYGVFNSSVPGPTLVLRNGSTASITLYFAPPSPVHNYLVTYVNGRPVEVTNISVGIYGVESNGALVPLAQAPIVYGSPMHFTVDVDGQFPAYLYGLVKPVYNNYDPYNESSLLVGEDTGLVMGAWGVILVEG</sequence>
<feature type="transmembrane region" description="Helical" evidence="1">
    <location>
        <begin position="12"/>
        <end position="30"/>
    </location>
</feature>
<evidence type="ECO:0000313" key="3">
    <source>
        <dbReference type="Proteomes" id="UP000276741"/>
    </source>
</evidence>
<evidence type="ECO:0000313" key="2">
    <source>
        <dbReference type="EMBL" id="BBD73150.1"/>
    </source>
</evidence>
<organism evidence="2 3">
    <name type="scientific">Sulfodiicoccus acidiphilus</name>
    <dbReference type="NCBI Taxonomy" id="1670455"/>
    <lineage>
        <taxon>Archaea</taxon>
        <taxon>Thermoproteota</taxon>
        <taxon>Thermoprotei</taxon>
        <taxon>Sulfolobales</taxon>
        <taxon>Sulfolobaceae</taxon>
        <taxon>Sulfodiicoccus</taxon>
    </lineage>
</organism>
<keyword evidence="1" id="KW-0812">Transmembrane</keyword>
<dbReference type="Proteomes" id="UP000276741">
    <property type="component" value="Chromosome"/>
</dbReference>
<gene>
    <name evidence="2" type="ORF">HS1genome_1539</name>
</gene>
<evidence type="ECO:0008006" key="4">
    <source>
        <dbReference type="Google" id="ProtNLM"/>
    </source>
</evidence>
<keyword evidence="3" id="KW-1185">Reference proteome</keyword>
<dbReference type="EMBL" id="AP018553">
    <property type="protein sequence ID" value="BBD73150.1"/>
    <property type="molecule type" value="Genomic_DNA"/>
</dbReference>
<accession>A0A348B4P8</accession>
<name>A0A348B4P8_9CREN</name>
<keyword evidence="1" id="KW-0472">Membrane</keyword>
<keyword evidence="1" id="KW-1133">Transmembrane helix</keyword>
<protein>
    <recommendedName>
        <fullName evidence="4">Oxidase</fullName>
    </recommendedName>
</protein>